<dbReference type="CTD" id="20321992"/>
<organism evidence="2 3">
    <name type="scientific">Opisthorchis viverrini</name>
    <name type="common">Southeast Asian liver fluke</name>
    <dbReference type="NCBI Taxonomy" id="6198"/>
    <lineage>
        <taxon>Eukaryota</taxon>
        <taxon>Metazoa</taxon>
        <taxon>Spiralia</taxon>
        <taxon>Lophotrochozoa</taxon>
        <taxon>Platyhelminthes</taxon>
        <taxon>Trematoda</taxon>
        <taxon>Digenea</taxon>
        <taxon>Opisthorchiida</taxon>
        <taxon>Opisthorchiata</taxon>
        <taxon>Opisthorchiidae</taxon>
        <taxon>Opisthorchis</taxon>
    </lineage>
</organism>
<sequence>MNTRCSQLPEQLEPALGNQSDRPGFLVEFMGCLDCWLTKDNTSFSTVLLKQTTVVTYTTTHPAVITRCSSATLGKLPPNNWTDYYWQAKPTCQTENRTRPVEAL</sequence>
<evidence type="ECO:0000256" key="1">
    <source>
        <dbReference type="SAM" id="MobiDB-lite"/>
    </source>
</evidence>
<dbReference type="GeneID" id="20321992"/>
<evidence type="ECO:0000313" key="2">
    <source>
        <dbReference type="EMBL" id="KER24542.1"/>
    </source>
</evidence>
<reference evidence="2 3" key="1">
    <citation type="submission" date="2013-11" db="EMBL/GenBank/DDBJ databases">
        <title>Opisthorchis viverrini - life in the bile duct.</title>
        <authorList>
            <person name="Young N.D."/>
            <person name="Nagarajan N."/>
            <person name="Lin S.J."/>
            <person name="Korhonen P.K."/>
            <person name="Jex A.R."/>
            <person name="Hall R.S."/>
            <person name="Safavi-Hemami H."/>
            <person name="Kaewkong W."/>
            <person name="Bertrand D."/>
            <person name="Gao S."/>
            <person name="Seet Q."/>
            <person name="Wongkham S."/>
            <person name="Teh B.T."/>
            <person name="Wongkham C."/>
            <person name="Intapan P.M."/>
            <person name="Maleewong W."/>
            <person name="Yang X."/>
            <person name="Hu M."/>
            <person name="Wang Z."/>
            <person name="Hofmann A."/>
            <person name="Sternberg P.W."/>
            <person name="Tan P."/>
            <person name="Wang J."/>
            <person name="Gasser R.B."/>
        </authorList>
    </citation>
    <scope>NUCLEOTIDE SEQUENCE [LARGE SCALE GENOMIC DNA]</scope>
</reference>
<evidence type="ECO:0000313" key="3">
    <source>
        <dbReference type="Proteomes" id="UP000054324"/>
    </source>
</evidence>
<name>A0A074ZFW6_OPIVI</name>
<dbReference type="Proteomes" id="UP000054324">
    <property type="component" value="Unassembled WGS sequence"/>
</dbReference>
<dbReference type="AlphaFoldDB" id="A0A074ZFW6"/>
<proteinExistence type="predicted"/>
<dbReference type="EMBL" id="KL596806">
    <property type="protein sequence ID" value="KER24542.1"/>
    <property type="molecule type" value="Genomic_DNA"/>
</dbReference>
<gene>
    <name evidence="2" type="ORF">T265_07813</name>
</gene>
<dbReference type="RefSeq" id="XP_009171706.1">
    <property type="nucleotide sequence ID" value="XM_009173442.1"/>
</dbReference>
<dbReference type="KEGG" id="ovi:T265_07813"/>
<keyword evidence="3" id="KW-1185">Reference proteome</keyword>
<feature type="region of interest" description="Disordered" evidence="1">
    <location>
        <begin position="1"/>
        <end position="20"/>
    </location>
</feature>
<protein>
    <submittedName>
        <fullName evidence="2">Uncharacterized protein</fullName>
    </submittedName>
</protein>
<accession>A0A074ZFW6</accession>